<dbReference type="Pfam" id="PF08713">
    <property type="entry name" value="DNA_alkylation"/>
    <property type="match status" value="1"/>
</dbReference>
<evidence type="ECO:0000313" key="2">
    <source>
        <dbReference type="Proteomes" id="UP000236721"/>
    </source>
</evidence>
<dbReference type="SUPFAM" id="SSF48371">
    <property type="entry name" value="ARM repeat"/>
    <property type="match status" value="1"/>
</dbReference>
<gene>
    <name evidence="1" type="ORF">SAMN04488244_102232</name>
</gene>
<dbReference type="InterPro" id="IPR014825">
    <property type="entry name" value="DNA_alkylation"/>
</dbReference>
<dbReference type="RefSeq" id="WP_103878834.1">
    <property type="nucleotide sequence ID" value="NZ_FNVG01000002.1"/>
</dbReference>
<protein>
    <submittedName>
        <fullName evidence="1">DNA-7-methylguanine glycosylase</fullName>
    </submittedName>
</protein>
<evidence type="ECO:0000313" key="1">
    <source>
        <dbReference type="EMBL" id="SEF61333.1"/>
    </source>
</evidence>
<dbReference type="PANTHER" id="PTHR34070">
    <property type="entry name" value="ARMADILLO-TYPE FOLD"/>
    <property type="match status" value="1"/>
</dbReference>
<dbReference type="PANTHER" id="PTHR34070:SF1">
    <property type="entry name" value="DNA ALKYLATION REPAIR PROTEIN"/>
    <property type="match status" value="1"/>
</dbReference>
<dbReference type="AlphaFoldDB" id="A0A1H5TEZ5"/>
<reference evidence="2" key="1">
    <citation type="submission" date="2016-10" db="EMBL/GenBank/DDBJ databases">
        <authorList>
            <person name="Varghese N."/>
            <person name="Submissions S."/>
        </authorList>
    </citation>
    <scope>NUCLEOTIDE SEQUENCE [LARGE SCALE GENOMIC DNA]</scope>
    <source>
        <strain evidence="2">CGMCC 1.7062</strain>
    </source>
</reference>
<proteinExistence type="predicted"/>
<sequence length="232" mass="27121">MHQWVVATQKALAPLANSENACFMQSYLRGQFEFYGIQSGPRREAMKHLFSHSQLPAIDELPLVLDELWSLPQREFQMVAVDLLIKLKKRLPVAMLADLQRCITTKSWWDTVDMLATHIIGSFYLRYPNETMAFIERWRGQDNMWLRRTTLLFQLKYKQNTDVPLLFSLIRENKSDNEFFIQKAIGWVLREYSKTNPEAVMEFIDSEKLQGLAKREGLKWLKNNGGITSSSK</sequence>
<dbReference type="InterPro" id="IPR016024">
    <property type="entry name" value="ARM-type_fold"/>
</dbReference>
<accession>A0A1H5TEZ5</accession>
<dbReference type="Gene3D" id="1.25.10.90">
    <property type="match status" value="1"/>
</dbReference>
<dbReference type="OrthoDB" id="9775346at2"/>
<dbReference type="EMBL" id="FNVG01000002">
    <property type="protein sequence ID" value="SEF61333.1"/>
    <property type="molecule type" value="Genomic_DNA"/>
</dbReference>
<organism evidence="1 2">
    <name type="scientific">Vibrio hangzhouensis</name>
    <dbReference type="NCBI Taxonomy" id="462991"/>
    <lineage>
        <taxon>Bacteria</taxon>
        <taxon>Pseudomonadati</taxon>
        <taxon>Pseudomonadota</taxon>
        <taxon>Gammaproteobacteria</taxon>
        <taxon>Vibrionales</taxon>
        <taxon>Vibrionaceae</taxon>
        <taxon>Vibrio</taxon>
    </lineage>
</organism>
<dbReference type="Proteomes" id="UP000236721">
    <property type="component" value="Unassembled WGS sequence"/>
</dbReference>
<keyword evidence="2" id="KW-1185">Reference proteome</keyword>
<dbReference type="CDD" id="cd07064">
    <property type="entry name" value="AlkD_like_1"/>
    <property type="match status" value="1"/>
</dbReference>
<name>A0A1H5TEZ5_9VIBR</name>